<gene>
    <name evidence="1" type="ORF">S03H2_48281</name>
</gene>
<sequence length="264" mass="26794">MQVPMADGGEGTVQSLVDATGGELVTEQVTGPLGEPVEATFGLLGDGETAVIEMAAASGLPLAPEDRRDPLGTTTYGTGQLIEAALDRGRRKLIIGIGGSATTDAGAGMAQALGVRLLDERGEPIGLGGGELARLVNIEMADADPRLAETEVRVACDVDNPLYGERGAAHVYGPQKGASPEDVEVLDANLRIFADVVQRDLGMDVRDIPGAGAAGGLGAGLVAFCGAALERGVDIVIDAVGLPERMEGADLVITGEGRLDGQTA</sequence>
<dbReference type="GO" id="GO:0031388">
    <property type="term" value="P:organic acid phosphorylation"/>
    <property type="evidence" value="ECO:0007669"/>
    <property type="project" value="InterPro"/>
</dbReference>
<dbReference type="AlphaFoldDB" id="X1I239"/>
<dbReference type="InterPro" id="IPR018193">
    <property type="entry name" value="Glyc_kinase_flavodox-like_fold"/>
</dbReference>
<organism evidence="1">
    <name type="scientific">marine sediment metagenome</name>
    <dbReference type="NCBI Taxonomy" id="412755"/>
    <lineage>
        <taxon>unclassified sequences</taxon>
        <taxon>metagenomes</taxon>
        <taxon>ecological metagenomes</taxon>
    </lineage>
</organism>
<dbReference type="SUPFAM" id="SSF110738">
    <property type="entry name" value="Glycerate kinase I"/>
    <property type="match status" value="1"/>
</dbReference>
<dbReference type="GO" id="GO:0008887">
    <property type="term" value="F:glycerate kinase activity"/>
    <property type="evidence" value="ECO:0007669"/>
    <property type="project" value="InterPro"/>
</dbReference>
<evidence type="ECO:0000313" key="1">
    <source>
        <dbReference type="EMBL" id="GAH63380.1"/>
    </source>
</evidence>
<name>X1I239_9ZZZZ</name>
<dbReference type="InterPro" id="IPR004381">
    <property type="entry name" value="Glycerate_kinase"/>
</dbReference>
<comment type="caution">
    <text evidence="1">The sequence shown here is derived from an EMBL/GenBank/DDBJ whole genome shotgun (WGS) entry which is preliminary data.</text>
</comment>
<dbReference type="Pfam" id="PF02595">
    <property type="entry name" value="Gly_kinase"/>
    <property type="match status" value="1"/>
</dbReference>
<dbReference type="InterPro" id="IPR036129">
    <property type="entry name" value="Glycerate_kinase_sf"/>
</dbReference>
<reference evidence="1" key="1">
    <citation type="journal article" date="2014" name="Front. Microbiol.">
        <title>High frequency of phylogenetically diverse reductive dehalogenase-homologous genes in deep subseafloor sedimentary metagenomes.</title>
        <authorList>
            <person name="Kawai M."/>
            <person name="Futagami T."/>
            <person name="Toyoda A."/>
            <person name="Takaki Y."/>
            <person name="Nishi S."/>
            <person name="Hori S."/>
            <person name="Arai W."/>
            <person name="Tsubouchi T."/>
            <person name="Morono Y."/>
            <person name="Uchiyama I."/>
            <person name="Ito T."/>
            <person name="Fujiyama A."/>
            <person name="Inagaki F."/>
            <person name="Takami H."/>
        </authorList>
    </citation>
    <scope>NUCLEOTIDE SEQUENCE</scope>
    <source>
        <strain evidence="1">Expedition CK06-06</strain>
    </source>
</reference>
<protein>
    <recommendedName>
        <fullName evidence="2">Glycerate kinase</fullName>
    </recommendedName>
</protein>
<proteinExistence type="predicted"/>
<dbReference type="EMBL" id="BARU01030427">
    <property type="protein sequence ID" value="GAH63380.1"/>
    <property type="molecule type" value="Genomic_DNA"/>
</dbReference>
<dbReference type="PANTHER" id="PTHR21599">
    <property type="entry name" value="GLYCERATE KINASE"/>
    <property type="match status" value="1"/>
</dbReference>
<feature type="non-terminal residue" evidence="1">
    <location>
        <position position="264"/>
    </location>
</feature>
<accession>X1I239</accession>
<evidence type="ECO:0008006" key="2">
    <source>
        <dbReference type="Google" id="ProtNLM"/>
    </source>
</evidence>
<dbReference type="NCBIfam" id="TIGR00045">
    <property type="entry name" value="glycerate kinase"/>
    <property type="match status" value="1"/>
</dbReference>
<dbReference type="PANTHER" id="PTHR21599:SF0">
    <property type="entry name" value="GLYCERATE KINASE"/>
    <property type="match status" value="1"/>
</dbReference>
<dbReference type="Gene3D" id="3.90.1510.10">
    <property type="entry name" value="Glycerate kinase, domain 2"/>
    <property type="match status" value="1"/>
</dbReference>